<reference evidence="1" key="1">
    <citation type="submission" date="2021-06" db="EMBL/GenBank/DDBJ databases">
        <authorList>
            <person name="Kallberg Y."/>
            <person name="Tangrot J."/>
            <person name="Rosling A."/>
        </authorList>
    </citation>
    <scope>NUCLEOTIDE SEQUENCE</scope>
    <source>
        <strain evidence="1">MA461A</strain>
    </source>
</reference>
<dbReference type="EMBL" id="CAJVQC010123943">
    <property type="protein sequence ID" value="CAG8839548.1"/>
    <property type="molecule type" value="Genomic_DNA"/>
</dbReference>
<evidence type="ECO:0000313" key="2">
    <source>
        <dbReference type="Proteomes" id="UP000789920"/>
    </source>
</evidence>
<sequence>VSQEGMTKGVEIVIQEVMIEEVEIVTQEVMTKDISQEGITEGVEIVIQEIMIERVDSHLKSYVRSRDSRNNQKRCRDKRDRRIYNSESNKDIQKLFQNFINQDLELDNISQNRLRVQDQSSQSQSKTQQP</sequence>
<keyword evidence="2" id="KW-1185">Reference proteome</keyword>
<accession>A0ACA9SIA8</accession>
<feature type="non-terminal residue" evidence="1">
    <location>
        <position position="1"/>
    </location>
</feature>
<gene>
    <name evidence="1" type="ORF">RPERSI_LOCUS31092</name>
</gene>
<feature type="non-terminal residue" evidence="1">
    <location>
        <position position="130"/>
    </location>
</feature>
<comment type="caution">
    <text evidence="1">The sequence shown here is derived from an EMBL/GenBank/DDBJ whole genome shotgun (WGS) entry which is preliminary data.</text>
</comment>
<protein>
    <submittedName>
        <fullName evidence="1">16434_t:CDS:1</fullName>
    </submittedName>
</protein>
<evidence type="ECO:0000313" key="1">
    <source>
        <dbReference type="EMBL" id="CAG8839548.1"/>
    </source>
</evidence>
<organism evidence="1 2">
    <name type="scientific">Racocetra persica</name>
    <dbReference type="NCBI Taxonomy" id="160502"/>
    <lineage>
        <taxon>Eukaryota</taxon>
        <taxon>Fungi</taxon>
        <taxon>Fungi incertae sedis</taxon>
        <taxon>Mucoromycota</taxon>
        <taxon>Glomeromycotina</taxon>
        <taxon>Glomeromycetes</taxon>
        <taxon>Diversisporales</taxon>
        <taxon>Gigasporaceae</taxon>
        <taxon>Racocetra</taxon>
    </lineage>
</organism>
<dbReference type="Proteomes" id="UP000789920">
    <property type="component" value="Unassembled WGS sequence"/>
</dbReference>
<proteinExistence type="predicted"/>
<name>A0ACA9SIA8_9GLOM</name>